<reference evidence="1 2" key="1">
    <citation type="submission" date="2019-03" db="EMBL/GenBank/DDBJ databases">
        <title>Genomic Encyclopedia of Type Strains, Phase IV (KMG-IV): sequencing the most valuable type-strain genomes for metagenomic binning, comparative biology and taxonomic classification.</title>
        <authorList>
            <person name="Goeker M."/>
        </authorList>
    </citation>
    <scope>NUCLEOTIDE SEQUENCE [LARGE SCALE GENOMIC DNA]</scope>
    <source>
        <strain evidence="1 2">DSM 26377</strain>
    </source>
</reference>
<comment type="caution">
    <text evidence="1">The sequence shown here is derived from an EMBL/GenBank/DDBJ whole genome shotgun (WGS) entry which is preliminary data.</text>
</comment>
<gene>
    <name evidence="1" type="ORF">DFR24_0300</name>
</gene>
<proteinExistence type="predicted"/>
<evidence type="ECO:0008006" key="3">
    <source>
        <dbReference type="Google" id="ProtNLM"/>
    </source>
</evidence>
<keyword evidence="2" id="KW-1185">Reference proteome</keyword>
<evidence type="ECO:0000313" key="2">
    <source>
        <dbReference type="Proteomes" id="UP000295341"/>
    </source>
</evidence>
<dbReference type="RefSeq" id="WP_162850965.1">
    <property type="nucleotide sequence ID" value="NZ_MWIN01000022.1"/>
</dbReference>
<dbReference type="Proteomes" id="UP000295341">
    <property type="component" value="Unassembled WGS sequence"/>
</dbReference>
<sequence length="375" mass="42104">MITTLDDYPIHQTAQPVAIPSTSDRNFYDRFWFNGFVGDGSLYFSVAMGFYPNRRVMDAGFSVLVDGKQYCLHVSGDLPVDRANTKLGPITVQTIIPMRRHRVLISDPERGFEADLRFEGGTGTHEEDRQVLHDGVQLSMDVTRMTQFGAWSGWIKVKGKRIELNPAVTNGTRDRSWGIRPCGENGGRPHRWASQFYFGWSQTFWKDFILHGVLFADQKGDLVISSGGTIPRVPAGDEPVFARDTGEVAATPVGYTFNYLPNSRRLRSAKLKFKRPGGEIWEAEYEPLVTFAMAGVGYFHPTWGHGCFKGAYAIDDETWDVDKMDITQAHLFHVQQVCKVTLNGKEKSVGILEHTAFGPHDPSGFKEFADTWKPG</sequence>
<evidence type="ECO:0000313" key="1">
    <source>
        <dbReference type="EMBL" id="TDU30943.1"/>
    </source>
</evidence>
<name>A0A4S3K1W0_9GAMM</name>
<organism evidence="1 2">
    <name type="scientific">Panacagrimonas perspica</name>
    <dbReference type="NCBI Taxonomy" id="381431"/>
    <lineage>
        <taxon>Bacteria</taxon>
        <taxon>Pseudomonadati</taxon>
        <taxon>Pseudomonadota</taxon>
        <taxon>Gammaproteobacteria</taxon>
        <taxon>Nevskiales</taxon>
        <taxon>Nevskiaceae</taxon>
        <taxon>Panacagrimonas</taxon>
    </lineage>
</organism>
<dbReference type="AlphaFoldDB" id="A0A4S3K1W0"/>
<protein>
    <recommendedName>
        <fullName evidence="3">Tocopherol cyclase-like protein</fullName>
    </recommendedName>
</protein>
<dbReference type="EMBL" id="SOBT01000008">
    <property type="protein sequence ID" value="TDU30943.1"/>
    <property type="molecule type" value="Genomic_DNA"/>
</dbReference>
<accession>A0A4S3K1W0</accession>